<dbReference type="InterPro" id="IPR038071">
    <property type="entry name" value="UROD/MetE-like_sf"/>
</dbReference>
<name>X0UYD7_9ZZZZ</name>
<reference evidence="1" key="1">
    <citation type="journal article" date="2014" name="Front. Microbiol.">
        <title>High frequency of phylogenetically diverse reductive dehalogenase-homologous genes in deep subseafloor sedimentary metagenomes.</title>
        <authorList>
            <person name="Kawai M."/>
            <person name="Futagami T."/>
            <person name="Toyoda A."/>
            <person name="Takaki Y."/>
            <person name="Nishi S."/>
            <person name="Hori S."/>
            <person name="Arai W."/>
            <person name="Tsubouchi T."/>
            <person name="Morono Y."/>
            <person name="Uchiyama I."/>
            <person name="Ito T."/>
            <person name="Fujiyama A."/>
            <person name="Inagaki F."/>
            <person name="Takami H."/>
        </authorList>
    </citation>
    <scope>NUCLEOTIDE SEQUENCE</scope>
    <source>
        <strain evidence="1">Expedition CK06-06</strain>
    </source>
</reference>
<gene>
    <name evidence="1" type="ORF">S01H1_44870</name>
</gene>
<dbReference type="EMBL" id="BARS01028641">
    <property type="protein sequence ID" value="GAG10854.1"/>
    <property type="molecule type" value="Genomic_DNA"/>
</dbReference>
<dbReference type="SUPFAM" id="SSF51726">
    <property type="entry name" value="UROD/MetE-like"/>
    <property type="match status" value="1"/>
</dbReference>
<accession>X0UYD7</accession>
<comment type="caution">
    <text evidence="1">The sequence shown here is derived from an EMBL/GenBank/DDBJ whole genome shotgun (WGS) entry which is preliminary data.</text>
</comment>
<evidence type="ECO:0008006" key="2">
    <source>
        <dbReference type="Google" id="ProtNLM"/>
    </source>
</evidence>
<protein>
    <recommendedName>
        <fullName evidence="2">Uroporphyrinogen decarboxylase (URO-D) domain-containing protein</fullName>
    </recommendedName>
</protein>
<evidence type="ECO:0000313" key="1">
    <source>
        <dbReference type="EMBL" id="GAG10854.1"/>
    </source>
</evidence>
<sequence>CKKLIDEVGGDGGFFLSSGCELPAAIKAENLRAMVRTGKTYELSKK</sequence>
<organism evidence="1">
    <name type="scientific">marine sediment metagenome</name>
    <dbReference type="NCBI Taxonomy" id="412755"/>
    <lineage>
        <taxon>unclassified sequences</taxon>
        <taxon>metagenomes</taxon>
        <taxon>ecological metagenomes</taxon>
    </lineage>
</organism>
<dbReference type="Gene3D" id="3.20.20.210">
    <property type="match status" value="1"/>
</dbReference>
<feature type="non-terminal residue" evidence="1">
    <location>
        <position position="1"/>
    </location>
</feature>
<proteinExistence type="predicted"/>
<dbReference type="AlphaFoldDB" id="X0UYD7"/>